<evidence type="ECO:0000256" key="3">
    <source>
        <dbReference type="ARBA" id="ARBA00023239"/>
    </source>
</evidence>
<dbReference type="InterPro" id="IPR028978">
    <property type="entry name" value="Chorismate_lyase_/UTRA_dom_sf"/>
</dbReference>
<keyword evidence="4" id="KW-0670">Pyruvate</keyword>
<evidence type="ECO:0000256" key="2">
    <source>
        <dbReference type="ARBA" id="ARBA00022688"/>
    </source>
</evidence>
<reference evidence="5 6" key="1">
    <citation type="journal article" date="2019" name="Biochem. Eng. J.">
        <title>Metabolic engineering of the marine bacteria Neptunomonas concharum for the production of acetoin and meso-2,3-butanediol from acetate.</title>
        <authorList>
            <person name="Li W."/>
            <person name="Pu N."/>
            <person name="Liu C.-X."/>
            <person name="Yuan Q.-P."/>
            <person name="Li Z.-J."/>
        </authorList>
    </citation>
    <scope>NUCLEOTIDE SEQUENCE [LARGE SCALE GENOMIC DNA]</scope>
    <source>
        <strain evidence="5 6">JCM17730</strain>
    </source>
</reference>
<accession>A0A5P1RHL7</accession>
<keyword evidence="3 4" id="KW-0456">Lyase</keyword>
<feature type="binding site" evidence="4">
    <location>
        <position position="75"/>
    </location>
    <ligand>
        <name>substrate</name>
    </ligand>
</feature>
<sequence length="172" mass="19882">MNFDTRWTALRRLSRIHAPLCWQRWLTDRASLTQHLIQASEGHFRVEVVRQGWARPTRSEASALGISFRQLALIREVRLMGKEQTWVYARSVIPASTLTGKERQLNHVGSRSLGSVLFRDPTMKRGPLEISRLSLPEDQSVWARRSKFYLSGKPLLVCEVFLPALEQVNYRP</sequence>
<dbReference type="Pfam" id="PF04345">
    <property type="entry name" value="Chor_lyase"/>
    <property type="match status" value="1"/>
</dbReference>
<dbReference type="OrthoDB" id="9789493at2"/>
<dbReference type="PANTHER" id="PTHR38683">
    <property type="entry name" value="CHORISMATE PYRUVATE-LYASE"/>
    <property type="match status" value="1"/>
</dbReference>
<feature type="binding site" evidence="4">
    <location>
        <position position="113"/>
    </location>
    <ligand>
        <name>substrate</name>
    </ligand>
</feature>
<proteinExistence type="inferred from homology"/>
<comment type="subcellular location">
    <subcellularLocation>
        <location evidence="4">Cytoplasm</location>
    </subcellularLocation>
</comment>
<dbReference type="UniPathway" id="UPA00232"/>
<dbReference type="Proteomes" id="UP000324760">
    <property type="component" value="Chromosome"/>
</dbReference>
<comment type="pathway">
    <text evidence="4">Cofactor biosynthesis; ubiquinone biosynthesis.</text>
</comment>
<dbReference type="EC" id="4.1.3.40" evidence="4"/>
<protein>
    <recommendedName>
        <fullName evidence="4">Probable chorismate pyruvate-lyase</fullName>
        <shortName evidence="4">CL</shortName>
        <shortName evidence="4">CPL</shortName>
        <ecNumber evidence="4">4.1.3.40</ecNumber>
    </recommendedName>
</protein>
<organism evidence="5 6">
    <name type="scientific">Neptunomonas concharum</name>
    <dbReference type="NCBI Taxonomy" id="1031538"/>
    <lineage>
        <taxon>Bacteria</taxon>
        <taxon>Pseudomonadati</taxon>
        <taxon>Pseudomonadota</taxon>
        <taxon>Gammaproteobacteria</taxon>
        <taxon>Oceanospirillales</taxon>
        <taxon>Oceanospirillaceae</taxon>
        <taxon>Neptunomonas</taxon>
    </lineage>
</organism>
<dbReference type="GO" id="GO:0008813">
    <property type="term" value="F:chorismate lyase activity"/>
    <property type="evidence" value="ECO:0007669"/>
    <property type="project" value="UniProtKB-UniRule"/>
</dbReference>
<evidence type="ECO:0000313" key="6">
    <source>
        <dbReference type="Proteomes" id="UP000324760"/>
    </source>
</evidence>
<keyword evidence="6" id="KW-1185">Reference proteome</keyword>
<dbReference type="PANTHER" id="PTHR38683:SF1">
    <property type="entry name" value="CHORISMATE PYRUVATE-LYASE"/>
    <property type="match status" value="1"/>
</dbReference>
<keyword evidence="1 4" id="KW-0963">Cytoplasm</keyword>
<dbReference type="GO" id="GO:0006744">
    <property type="term" value="P:ubiquinone biosynthetic process"/>
    <property type="evidence" value="ECO:0007669"/>
    <property type="project" value="UniProtKB-UniRule"/>
</dbReference>
<name>A0A5P1RHL7_9GAMM</name>
<dbReference type="EMBL" id="CP043869">
    <property type="protein sequence ID" value="QEQ98481.1"/>
    <property type="molecule type" value="Genomic_DNA"/>
</dbReference>
<dbReference type="SUPFAM" id="SSF64288">
    <property type="entry name" value="Chorismate lyase-like"/>
    <property type="match status" value="1"/>
</dbReference>
<comment type="caution">
    <text evidence="4">Lacks conserved residue(s) required for the propagation of feature annotation.</text>
</comment>
<keyword evidence="2 4" id="KW-0831">Ubiquinone biosynthesis</keyword>
<dbReference type="InterPro" id="IPR007440">
    <property type="entry name" value="Chorismate--pyruvate_lyase"/>
</dbReference>
<dbReference type="AlphaFoldDB" id="A0A5P1RHL7"/>
<dbReference type="Gene3D" id="3.40.1410.10">
    <property type="entry name" value="Chorismate lyase-like"/>
    <property type="match status" value="1"/>
</dbReference>
<evidence type="ECO:0000313" key="5">
    <source>
        <dbReference type="EMBL" id="QEQ98481.1"/>
    </source>
</evidence>
<comment type="similarity">
    <text evidence="4">Belongs to the UbiC family.</text>
</comment>
<evidence type="ECO:0000256" key="1">
    <source>
        <dbReference type="ARBA" id="ARBA00022490"/>
    </source>
</evidence>
<evidence type="ECO:0000256" key="4">
    <source>
        <dbReference type="HAMAP-Rule" id="MF_01632"/>
    </source>
</evidence>
<gene>
    <name evidence="4" type="primary">ubiC</name>
    <name evidence="5" type="ORF">F0U83_16635</name>
</gene>
<dbReference type="GO" id="GO:0042866">
    <property type="term" value="P:pyruvate biosynthetic process"/>
    <property type="evidence" value="ECO:0007669"/>
    <property type="project" value="UniProtKB-UniRule"/>
</dbReference>
<comment type="catalytic activity">
    <reaction evidence="4">
        <text>chorismate = 4-hydroxybenzoate + pyruvate</text>
        <dbReference type="Rhea" id="RHEA:16505"/>
        <dbReference type="ChEBI" id="CHEBI:15361"/>
        <dbReference type="ChEBI" id="CHEBI:17879"/>
        <dbReference type="ChEBI" id="CHEBI:29748"/>
        <dbReference type="EC" id="4.1.3.40"/>
    </reaction>
</comment>
<feature type="binding site" evidence="4">
    <location>
        <position position="159"/>
    </location>
    <ligand>
        <name>substrate</name>
    </ligand>
</feature>
<dbReference type="KEGG" id="ncu:F0U83_16635"/>
<dbReference type="HAMAP" id="MF_01632">
    <property type="entry name" value="UbiC"/>
    <property type="match status" value="1"/>
</dbReference>
<comment type="function">
    <text evidence="4">Removes the pyruvyl group from chorismate, with concomitant aromatization of the ring, to provide 4-hydroxybenzoate (4HB) for the ubiquinone pathway.</text>
</comment>
<dbReference type="GO" id="GO:0005829">
    <property type="term" value="C:cytosol"/>
    <property type="evidence" value="ECO:0007669"/>
    <property type="project" value="TreeGrafter"/>
</dbReference>